<organism evidence="3 4">
    <name type="scientific">Colletotrichum tanaceti</name>
    <dbReference type="NCBI Taxonomy" id="1306861"/>
    <lineage>
        <taxon>Eukaryota</taxon>
        <taxon>Fungi</taxon>
        <taxon>Dikarya</taxon>
        <taxon>Ascomycota</taxon>
        <taxon>Pezizomycotina</taxon>
        <taxon>Sordariomycetes</taxon>
        <taxon>Hypocreomycetidae</taxon>
        <taxon>Glomerellales</taxon>
        <taxon>Glomerellaceae</taxon>
        <taxon>Colletotrichum</taxon>
        <taxon>Colletotrichum destructivum species complex</taxon>
    </lineage>
</organism>
<protein>
    <submittedName>
        <fullName evidence="3">Uncharacterized protein</fullName>
    </submittedName>
</protein>
<dbReference type="GO" id="GO:0006506">
    <property type="term" value="P:GPI anchor biosynthetic process"/>
    <property type="evidence" value="ECO:0007669"/>
    <property type="project" value="TreeGrafter"/>
</dbReference>
<accession>A0A4U6XV80</accession>
<evidence type="ECO:0000313" key="4">
    <source>
        <dbReference type="Proteomes" id="UP000310108"/>
    </source>
</evidence>
<name>A0A4U6XV80_9PEZI</name>
<dbReference type="OrthoDB" id="3360032at2759"/>
<dbReference type="Pfam" id="PF10333">
    <property type="entry name" value="Pga1"/>
    <property type="match status" value="1"/>
</dbReference>
<evidence type="ECO:0000256" key="1">
    <source>
        <dbReference type="SAM" id="Phobius"/>
    </source>
</evidence>
<evidence type="ECO:0000256" key="2">
    <source>
        <dbReference type="SAM" id="SignalP"/>
    </source>
</evidence>
<feature type="chain" id="PRO_5020689399" evidence="2">
    <location>
        <begin position="23"/>
        <end position="242"/>
    </location>
</feature>
<dbReference type="GO" id="GO:0005789">
    <property type="term" value="C:endoplasmic reticulum membrane"/>
    <property type="evidence" value="ECO:0007669"/>
    <property type="project" value="TreeGrafter"/>
</dbReference>
<comment type="caution">
    <text evidence="3">The sequence shown here is derived from an EMBL/GenBank/DDBJ whole genome shotgun (WGS) entry which is preliminary data.</text>
</comment>
<feature type="transmembrane region" description="Helical" evidence="1">
    <location>
        <begin position="204"/>
        <end position="231"/>
    </location>
</feature>
<dbReference type="PROSITE" id="PS51257">
    <property type="entry name" value="PROKAR_LIPOPROTEIN"/>
    <property type="match status" value="1"/>
</dbReference>
<dbReference type="GO" id="GO:0031501">
    <property type="term" value="C:mannosyltransferase complex"/>
    <property type="evidence" value="ECO:0007669"/>
    <property type="project" value="TreeGrafter"/>
</dbReference>
<feature type="signal peptide" evidence="2">
    <location>
        <begin position="1"/>
        <end position="22"/>
    </location>
</feature>
<dbReference type="Proteomes" id="UP000310108">
    <property type="component" value="Unassembled WGS sequence"/>
</dbReference>
<dbReference type="InterPro" id="IPR019433">
    <property type="entry name" value="GPI_ManTrfase_II_coact_Pga1"/>
</dbReference>
<dbReference type="AlphaFoldDB" id="A0A4U6XV80"/>
<dbReference type="GO" id="GO:0000030">
    <property type="term" value="F:mannosyltransferase activity"/>
    <property type="evidence" value="ECO:0007669"/>
    <property type="project" value="TreeGrafter"/>
</dbReference>
<proteinExistence type="predicted"/>
<reference evidence="3 4" key="1">
    <citation type="journal article" date="2019" name="PLoS ONE">
        <title>Comparative genome analysis indicates high evolutionary potential of pathogenicity genes in Colletotrichum tanaceti.</title>
        <authorList>
            <person name="Lelwala R.V."/>
            <person name="Korhonen P.K."/>
            <person name="Young N.D."/>
            <person name="Scott J.B."/>
            <person name="Ades P.A."/>
            <person name="Gasser R.B."/>
            <person name="Taylor P.W.J."/>
        </authorList>
    </citation>
    <scope>NUCLEOTIDE SEQUENCE [LARGE SCALE GENOMIC DNA]</scope>
    <source>
        <strain evidence="3">BRIP57314</strain>
    </source>
</reference>
<evidence type="ECO:0000313" key="3">
    <source>
        <dbReference type="EMBL" id="TKW59848.1"/>
    </source>
</evidence>
<keyword evidence="1" id="KW-0472">Membrane</keyword>
<dbReference type="PANTHER" id="PTHR28022">
    <property type="entry name" value="GPI MANNOSYLTRANSFERASE 2 SUBUNIT PGA1"/>
    <property type="match status" value="1"/>
</dbReference>
<keyword evidence="4" id="KW-1185">Reference proteome</keyword>
<keyword evidence="1" id="KW-0812">Transmembrane</keyword>
<dbReference type="PANTHER" id="PTHR28022:SF1">
    <property type="entry name" value="GPI MANNOSYLTRANSFERASE 2 SUBUNIT PGA1"/>
    <property type="match status" value="1"/>
</dbReference>
<dbReference type="EMBL" id="PJEX01000004">
    <property type="protein sequence ID" value="TKW59848.1"/>
    <property type="molecule type" value="Genomic_DNA"/>
</dbReference>
<keyword evidence="1" id="KW-1133">Transmembrane helix</keyword>
<sequence length="242" mass="26756">MRPTFAAAAALALACCLDVAHANTEKAIFLGPETVNVPTTPPTIEDLRLDVLTPDNWNKRLKLKASFPTRDSPLGATTWLIVTNLTQGQRYELRVCWAATQPTAFTLDVFELSTVWGTPKLISSLADDAFSRQSEQVDSGNSDKPSKRRTHEYEASLLFVRVQAAADYFTDNATLMTQVEPVSVDLILDPFLLNALPRSLLPTVGYVVVVAILAWFLSIRILVWIQPVLAAEGKSAKRKKRM</sequence>
<gene>
    <name evidence="3" type="ORF">CTA1_1480</name>
</gene>
<keyword evidence="2" id="KW-0732">Signal</keyword>